<name>A0A8J2K9L6_9HEXA</name>
<keyword evidence="1" id="KW-0175">Coiled coil</keyword>
<reference evidence="3" key="1">
    <citation type="submission" date="2021-06" db="EMBL/GenBank/DDBJ databases">
        <authorList>
            <person name="Hodson N. C."/>
            <person name="Mongue J. A."/>
            <person name="Jaron S. K."/>
        </authorList>
    </citation>
    <scope>NUCLEOTIDE SEQUENCE</scope>
</reference>
<keyword evidence="4" id="KW-1185">Reference proteome</keyword>
<organism evidence="3 4">
    <name type="scientific">Allacma fusca</name>
    <dbReference type="NCBI Taxonomy" id="39272"/>
    <lineage>
        <taxon>Eukaryota</taxon>
        <taxon>Metazoa</taxon>
        <taxon>Ecdysozoa</taxon>
        <taxon>Arthropoda</taxon>
        <taxon>Hexapoda</taxon>
        <taxon>Collembola</taxon>
        <taxon>Symphypleona</taxon>
        <taxon>Sminthuridae</taxon>
        <taxon>Allacma</taxon>
    </lineage>
</organism>
<dbReference type="EMBL" id="CAJVCH010204776">
    <property type="protein sequence ID" value="CAG7731041.1"/>
    <property type="molecule type" value="Genomic_DNA"/>
</dbReference>
<dbReference type="Proteomes" id="UP000708208">
    <property type="component" value="Unassembled WGS sequence"/>
</dbReference>
<comment type="caution">
    <text evidence="3">The sequence shown here is derived from an EMBL/GenBank/DDBJ whole genome shotgun (WGS) entry which is preliminary data.</text>
</comment>
<feature type="coiled-coil region" evidence="1">
    <location>
        <begin position="192"/>
        <end position="219"/>
    </location>
</feature>
<gene>
    <name evidence="3" type="ORF">AFUS01_LOCUS19650</name>
</gene>
<feature type="compositionally biased region" description="Basic residues" evidence="2">
    <location>
        <begin position="27"/>
        <end position="38"/>
    </location>
</feature>
<protein>
    <submittedName>
        <fullName evidence="3">Uncharacterized protein</fullName>
    </submittedName>
</protein>
<proteinExistence type="predicted"/>
<evidence type="ECO:0000256" key="2">
    <source>
        <dbReference type="SAM" id="MobiDB-lite"/>
    </source>
</evidence>
<dbReference type="AlphaFoldDB" id="A0A8J2K9L6"/>
<evidence type="ECO:0000313" key="3">
    <source>
        <dbReference type="EMBL" id="CAG7731041.1"/>
    </source>
</evidence>
<feature type="region of interest" description="Disordered" evidence="2">
    <location>
        <begin position="1"/>
        <end position="40"/>
    </location>
</feature>
<feature type="compositionally biased region" description="Basic residues" evidence="2">
    <location>
        <begin position="1"/>
        <end position="19"/>
    </location>
</feature>
<evidence type="ECO:0000313" key="4">
    <source>
        <dbReference type="Proteomes" id="UP000708208"/>
    </source>
</evidence>
<evidence type="ECO:0000256" key="1">
    <source>
        <dbReference type="SAM" id="Coils"/>
    </source>
</evidence>
<accession>A0A8J2K9L6</accession>
<feature type="coiled-coil region" evidence="1">
    <location>
        <begin position="345"/>
        <end position="372"/>
    </location>
</feature>
<sequence length="471" mass="55949">MGPKKQAKGKPASKGKPGKGKKDDKKGKKGEKKKSKKQLKLEKKYGGIMVDGTYILSMRRDELQFAAEKLKEQVTLQRSERIRYQLERDFLYDLTQLYLARHRELTSQIEAQTAQNNRLMQDTEEMAIVKGQEAKHFRYEVELRKARMDMSDELRRKNLNSHADRIWQNACVSIDEQLDLQDQREIEFLKKLDETKEELNDLDSHMAEMKSDMEKFSKDCVKKVQQALKDCEMITKTDSLEGEEIMNEMLFSSCKLNDDMFVMIQDYYNDMTMNNLNVIIMMRDRYEELFDHNKFMRSEIERYEDGAYRANKIMKKLKPSFLRSKIKHDQTARLEKGNESTLKSIEMCDQRMENLTEVYKDLLKRLASITDERSYFRTHSKELSLKVKESYSRRYHLTDVKTKMDDAIRRRNKEEQNICCAFENPDAYYRDVETYRAGLNKKDHALDRYLRKLTLSQWEIAEKALKADELN</sequence>
<dbReference type="OrthoDB" id="275583at2759"/>